<sequence length="105" mass="11771">MAEQPGYILSGTIIDEQVELSLDEVSTFCAVRREEIVILVEEGVLEPVGAQADDWRFGGDSLRRATKALRLQRDLEISPGALALILDLMDENDRLRAQLALLRHR</sequence>
<organism evidence="1 2">
    <name type="scientific">Oleomonas cavernae</name>
    <dbReference type="NCBI Taxonomy" id="2320859"/>
    <lineage>
        <taxon>Bacteria</taxon>
        <taxon>Pseudomonadati</taxon>
        <taxon>Pseudomonadota</taxon>
        <taxon>Alphaproteobacteria</taxon>
        <taxon>Acetobacterales</taxon>
        <taxon>Acetobacteraceae</taxon>
        <taxon>Oleomonas</taxon>
    </lineage>
</organism>
<dbReference type="AlphaFoldDB" id="A0A418WCE8"/>
<dbReference type="Gene3D" id="1.10.1660.10">
    <property type="match status" value="1"/>
</dbReference>
<dbReference type="Pfam" id="PF13591">
    <property type="entry name" value="MerR_2"/>
    <property type="match status" value="1"/>
</dbReference>
<dbReference type="OrthoDB" id="8562553at2"/>
<dbReference type="EMBL" id="QYUK01000011">
    <property type="protein sequence ID" value="RJF87649.1"/>
    <property type="molecule type" value="Genomic_DNA"/>
</dbReference>
<name>A0A418WCE8_9PROT</name>
<comment type="caution">
    <text evidence="1">The sequence shown here is derived from an EMBL/GenBank/DDBJ whole genome shotgun (WGS) entry which is preliminary data.</text>
</comment>
<accession>A0A418WCE8</accession>
<dbReference type="Proteomes" id="UP000284605">
    <property type="component" value="Unassembled WGS sequence"/>
</dbReference>
<evidence type="ECO:0000313" key="2">
    <source>
        <dbReference type="Proteomes" id="UP000284605"/>
    </source>
</evidence>
<gene>
    <name evidence="1" type="ORF">D3874_11970</name>
</gene>
<evidence type="ECO:0000313" key="1">
    <source>
        <dbReference type="EMBL" id="RJF87649.1"/>
    </source>
</evidence>
<protein>
    <submittedName>
        <fullName evidence="1">MerR family transcriptional regulator</fullName>
    </submittedName>
</protein>
<keyword evidence="2" id="KW-1185">Reference proteome</keyword>
<proteinExistence type="predicted"/>
<reference evidence="1 2" key="1">
    <citation type="submission" date="2018-09" db="EMBL/GenBank/DDBJ databases">
        <authorList>
            <person name="Zhu H."/>
        </authorList>
    </citation>
    <scope>NUCLEOTIDE SEQUENCE [LARGE SCALE GENOMIC DNA]</scope>
    <source>
        <strain evidence="1 2">K1W22B-8</strain>
    </source>
</reference>
<dbReference type="RefSeq" id="WP_119778285.1">
    <property type="nucleotide sequence ID" value="NZ_QYUK01000011.1"/>
</dbReference>